<dbReference type="CDD" id="cd12246">
    <property type="entry name" value="RRM1_U1A_like"/>
    <property type="match status" value="1"/>
</dbReference>
<name>A0A0D2LYK0_HYPSF</name>
<evidence type="ECO:0000256" key="6">
    <source>
        <dbReference type="ARBA" id="ARBA00022884"/>
    </source>
</evidence>
<dbReference type="PANTHER" id="PTHR10501">
    <property type="entry name" value="U1 SMALL NUCLEAR RIBONUCLEOPROTEIN A/U2 SMALL NUCLEAR RIBONUCLEOPROTEIN B"/>
    <property type="match status" value="1"/>
</dbReference>
<evidence type="ECO:0000256" key="3">
    <source>
        <dbReference type="ARBA" id="ARBA00022664"/>
    </source>
</evidence>
<evidence type="ECO:0000256" key="1">
    <source>
        <dbReference type="ARBA" id="ARBA00004123"/>
    </source>
</evidence>
<keyword evidence="5" id="KW-0677">Repeat</keyword>
<evidence type="ECO:0000256" key="10">
    <source>
        <dbReference type="PROSITE-ProRule" id="PRU00176"/>
    </source>
</evidence>
<dbReference type="InterPro" id="IPR000504">
    <property type="entry name" value="RRM_dom"/>
</dbReference>
<dbReference type="FunFam" id="3.30.70.330:FF:000029">
    <property type="entry name" value="U2 small nuclear ribonucleoprotein B"/>
    <property type="match status" value="1"/>
</dbReference>
<keyword evidence="9" id="KW-0687">Ribonucleoprotein</keyword>
<dbReference type="SMART" id="SM00360">
    <property type="entry name" value="RRM"/>
    <property type="match status" value="2"/>
</dbReference>
<keyword evidence="6 10" id="KW-0694">RNA-binding</keyword>
<dbReference type="InterPro" id="IPR012677">
    <property type="entry name" value="Nucleotide-bd_a/b_plait_sf"/>
</dbReference>
<keyword evidence="7" id="KW-0508">mRNA splicing</keyword>
<feature type="domain" description="RRM" evidence="11">
    <location>
        <begin position="192"/>
        <end position="266"/>
    </location>
</feature>
<protein>
    <recommendedName>
        <fullName evidence="11">RRM domain-containing protein</fullName>
    </recommendedName>
</protein>
<dbReference type="GO" id="GO:0008380">
    <property type="term" value="P:RNA splicing"/>
    <property type="evidence" value="ECO:0007669"/>
    <property type="project" value="UniProtKB-KW"/>
</dbReference>
<gene>
    <name evidence="12" type="ORF">HYPSUDRAFT_47919</name>
</gene>
<dbReference type="FunFam" id="3.30.70.330:FF:000039">
    <property type="entry name" value="U1 small nuclear ribonucleoprotein A"/>
    <property type="match status" value="1"/>
</dbReference>
<sequence length="266" mass="29903">MAETAPPAILTVPKDEDIIVSEPTATTSEPAQAVVDDYACETLYIQNLNEKIKPEVMKASLRGLFKVYGEVLDVVAHSNLRMRGQAFVSFPSADIAKSAMKDVQRFPLYSKPMQISFARTRSDAVVKKLDGNRFDEHKADREEHKKKTRYTNPLKSKFRAKRLAAEIDGGATAPAPKRPNVQMPDEYLPPNKILFLQNLPESVTKDQLMALFSQYPNLHEVRLIPTKRDIAFVEFLDEGSAGVAKDALHNYKLDGENKIKITFARK</sequence>
<organism evidence="12 13">
    <name type="scientific">Hypholoma sublateritium (strain FD-334 SS-4)</name>
    <dbReference type="NCBI Taxonomy" id="945553"/>
    <lineage>
        <taxon>Eukaryota</taxon>
        <taxon>Fungi</taxon>
        <taxon>Dikarya</taxon>
        <taxon>Basidiomycota</taxon>
        <taxon>Agaricomycotina</taxon>
        <taxon>Agaricomycetes</taxon>
        <taxon>Agaricomycetidae</taxon>
        <taxon>Agaricales</taxon>
        <taxon>Agaricineae</taxon>
        <taxon>Strophariaceae</taxon>
        <taxon>Hypholoma</taxon>
    </lineage>
</organism>
<dbReference type="Proteomes" id="UP000054270">
    <property type="component" value="Unassembled WGS sequence"/>
</dbReference>
<comment type="subcellular location">
    <subcellularLocation>
        <location evidence="1">Nucleus</location>
    </subcellularLocation>
</comment>
<dbReference type="Gene3D" id="3.30.70.330">
    <property type="match status" value="2"/>
</dbReference>
<feature type="domain" description="RRM" evidence="11">
    <location>
        <begin position="41"/>
        <end position="120"/>
    </location>
</feature>
<reference evidence="13" key="1">
    <citation type="submission" date="2014-04" db="EMBL/GenBank/DDBJ databases">
        <title>Evolutionary Origins and Diversification of the Mycorrhizal Mutualists.</title>
        <authorList>
            <consortium name="DOE Joint Genome Institute"/>
            <consortium name="Mycorrhizal Genomics Consortium"/>
            <person name="Kohler A."/>
            <person name="Kuo A."/>
            <person name="Nagy L.G."/>
            <person name="Floudas D."/>
            <person name="Copeland A."/>
            <person name="Barry K.W."/>
            <person name="Cichocki N."/>
            <person name="Veneault-Fourrey C."/>
            <person name="LaButti K."/>
            <person name="Lindquist E.A."/>
            <person name="Lipzen A."/>
            <person name="Lundell T."/>
            <person name="Morin E."/>
            <person name="Murat C."/>
            <person name="Riley R."/>
            <person name="Ohm R."/>
            <person name="Sun H."/>
            <person name="Tunlid A."/>
            <person name="Henrissat B."/>
            <person name="Grigoriev I.V."/>
            <person name="Hibbett D.S."/>
            <person name="Martin F."/>
        </authorList>
    </citation>
    <scope>NUCLEOTIDE SEQUENCE [LARGE SCALE GENOMIC DNA]</scope>
    <source>
        <strain evidence="13">FD-334 SS-4</strain>
    </source>
</reference>
<evidence type="ECO:0000256" key="2">
    <source>
        <dbReference type="ARBA" id="ARBA00007243"/>
    </source>
</evidence>
<evidence type="ECO:0000256" key="9">
    <source>
        <dbReference type="ARBA" id="ARBA00023274"/>
    </source>
</evidence>
<evidence type="ECO:0000256" key="8">
    <source>
        <dbReference type="ARBA" id="ARBA00023242"/>
    </source>
</evidence>
<dbReference type="OMA" id="VRMIPTK"/>
<dbReference type="GO" id="GO:0030532">
    <property type="term" value="C:small nuclear ribonucleoprotein complex"/>
    <property type="evidence" value="ECO:0007669"/>
    <property type="project" value="UniProtKB-ARBA"/>
</dbReference>
<dbReference type="GO" id="GO:0003723">
    <property type="term" value="F:RNA binding"/>
    <property type="evidence" value="ECO:0007669"/>
    <property type="project" value="UniProtKB-UniRule"/>
</dbReference>
<dbReference type="GO" id="GO:0006397">
    <property type="term" value="P:mRNA processing"/>
    <property type="evidence" value="ECO:0007669"/>
    <property type="project" value="UniProtKB-KW"/>
</dbReference>
<dbReference type="CDD" id="cd12247">
    <property type="entry name" value="RRM2_U1A_like"/>
    <property type="match status" value="1"/>
</dbReference>
<dbReference type="OrthoDB" id="266020at2759"/>
<evidence type="ECO:0000313" key="12">
    <source>
        <dbReference type="EMBL" id="KJA15958.1"/>
    </source>
</evidence>
<keyword evidence="8" id="KW-0539">Nucleus</keyword>
<dbReference type="Pfam" id="PF00076">
    <property type="entry name" value="RRM_1"/>
    <property type="match status" value="2"/>
</dbReference>
<dbReference type="PROSITE" id="PS50102">
    <property type="entry name" value="RRM"/>
    <property type="match status" value="2"/>
</dbReference>
<proteinExistence type="inferred from homology"/>
<dbReference type="EMBL" id="KN817631">
    <property type="protein sequence ID" value="KJA15958.1"/>
    <property type="molecule type" value="Genomic_DNA"/>
</dbReference>
<keyword evidence="4" id="KW-0747">Spliceosome</keyword>
<dbReference type="GO" id="GO:0005681">
    <property type="term" value="C:spliceosomal complex"/>
    <property type="evidence" value="ECO:0007669"/>
    <property type="project" value="UniProtKB-KW"/>
</dbReference>
<evidence type="ECO:0000313" key="13">
    <source>
        <dbReference type="Proteomes" id="UP000054270"/>
    </source>
</evidence>
<dbReference type="SUPFAM" id="SSF54928">
    <property type="entry name" value="RNA-binding domain, RBD"/>
    <property type="match status" value="2"/>
</dbReference>
<keyword evidence="13" id="KW-1185">Reference proteome</keyword>
<dbReference type="AlphaFoldDB" id="A0A0D2LYK0"/>
<keyword evidence="3" id="KW-0507">mRNA processing</keyword>
<evidence type="ECO:0000256" key="4">
    <source>
        <dbReference type="ARBA" id="ARBA00022728"/>
    </source>
</evidence>
<dbReference type="InterPro" id="IPR035979">
    <property type="entry name" value="RBD_domain_sf"/>
</dbReference>
<evidence type="ECO:0000259" key="11">
    <source>
        <dbReference type="PROSITE" id="PS50102"/>
    </source>
</evidence>
<dbReference type="STRING" id="945553.A0A0D2LYK0"/>
<accession>A0A0D2LYK0</accession>
<evidence type="ECO:0000256" key="5">
    <source>
        <dbReference type="ARBA" id="ARBA00022737"/>
    </source>
</evidence>
<evidence type="ECO:0000256" key="7">
    <source>
        <dbReference type="ARBA" id="ARBA00023187"/>
    </source>
</evidence>
<comment type="similarity">
    <text evidence="2">Belongs to the RRM U1 A/B'' family.</text>
</comment>